<proteinExistence type="predicted"/>
<reference evidence="1 2" key="1">
    <citation type="submission" date="2015-01" db="EMBL/GenBank/DDBJ databases">
        <title>Evolution of Trichinella species and genotypes.</title>
        <authorList>
            <person name="Korhonen P.K."/>
            <person name="Edoardo P."/>
            <person name="Giuseppe L.R."/>
            <person name="Gasser R.B."/>
        </authorList>
    </citation>
    <scope>NUCLEOTIDE SEQUENCE [LARGE SCALE GENOMIC DNA]</scope>
    <source>
        <strain evidence="1">ISS1980</strain>
    </source>
</reference>
<comment type="caution">
    <text evidence="1">The sequence shown here is derived from an EMBL/GenBank/DDBJ whole genome shotgun (WGS) entry which is preliminary data.</text>
</comment>
<dbReference type="AlphaFoldDB" id="A0A0V1M6D3"/>
<evidence type="ECO:0000313" key="1">
    <source>
        <dbReference type="EMBL" id="KRZ67347.1"/>
    </source>
</evidence>
<dbReference type="Proteomes" id="UP000054843">
    <property type="component" value="Unassembled WGS sequence"/>
</dbReference>
<name>A0A0V1M6D3_9BILA</name>
<gene>
    <name evidence="1" type="ORF">T10_381</name>
</gene>
<dbReference type="EMBL" id="JYDO01000200">
    <property type="protein sequence ID" value="KRZ67347.1"/>
    <property type="molecule type" value="Genomic_DNA"/>
</dbReference>
<keyword evidence="2" id="KW-1185">Reference proteome</keyword>
<evidence type="ECO:0000313" key="2">
    <source>
        <dbReference type="Proteomes" id="UP000054843"/>
    </source>
</evidence>
<organism evidence="1 2">
    <name type="scientific">Trichinella papuae</name>
    <dbReference type="NCBI Taxonomy" id="268474"/>
    <lineage>
        <taxon>Eukaryota</taxon>
        <taxon>Metazoa</taxon>
        <taxon>Ecdysozoa</taxon>
        <taxon>Nematoda</taxon>
        <taxon>Enoplea</taxon>
        <taxon>Dorylaimia</taxon>
        <taxon>Trichinellida</taxon>
        <taxon>Trichinellidae</taxon>
        <taxon>Trichinella</taxon>
    </lineage>
</organism>
<sequence length="61" mass="6796">MFSICLSYLNGLSKPHGVLSNCPLPFPTPPPIFRIGCSLIDYFALNASWRMNYAIPLAIPR</sequence>
<accession>A0A0V1M6D3</accession>
<protein>
    <submittedName>
        <fullName evidence="1">Uncharacterized protein</fullName>
    </submittedName>
</protein>